<accession>A0A814QAM9</accession>
<dbReference type="InterPro" id="IPR017452">
    <property type="entry name" value="GPCR_Rhodpsn_7TM"/>
</dbReference>
<gene>
    <name evidence="8" type="ORF">JXQ802_LOCUS31520</name>
    <name evidence="7" type="ORF">PYM288_LOCUS20544</name>
</gene>
<evidence type="ECO:0000256" key="2">
    <source>
        <dbReference type="ARBA" id="ARBA00022692"/>
    </source>
</evidence>
<evidence type="ECO:0000259" key="6">
    <source>
        <dbReference type="PROSITE" id="PS50262"/>
    </source>
</evidence>
<evidence type="ECO:0000313" key="9">
    <source>
        <dbReference type="Proteomes" id="UP000663854"/>
    </source>
</evidence>
<feature type="transmembrane region" description="Helical" evidence="5">
    <location>
        <begin position="103"/>
        <end position="127"/>
    </location>
</feature>
<dbReference type="Gene3D" id="1.20.1070.10">
    <property type="entry name" value="Rhodopsin 7-helix transmembrane proteins"/>
    <property type="match status" value="1"/>
</dbReference>
<sequence>MNETSLSIQERFTKFSLLLLFAIPSTICALYFIYNAIRIRTFRKRFQNQTLIILVCIVLLNILLNNSITMSFLYSCGSNVKYNEILCGIQCIDGFSGLSTFNWLFNILFPVFIIIFGSSLLLIRVLWVRRIMQRNLRNWSKNWKMIVQLLGIALVYTLVWLPLSIISLMTTFGSPSYSIHSIETNLLFISYLCEMCVPIVALFLTPEIILKLRGRMQSSIVDIASVTMGQYSKH</sequence>
<protein>
    <recommendedName>
        <fullName evidence="6">G-protein coupled receptors family 1 profile domain-containing protein</fullName>
    </recommendedName>
</protein>
<feature type="transmembrane region" description="Helical" evidence="5">
    <location>
        <begin position="15"/>
        <end position="34"/>
    </location>
</feature>
<organism evidence="7 9">
    <name type="scientific">Rotaria sordida</name>
    <dbReference type="NCBI Taxonomy" id="392033"/>
    <lineage>
        <taxon>Eukaryota</taxon>
        <taxon>Metazoa</taxon>
        <taxon>Spiralia</taxon>
        <taxon>Gnathifera</taxon>
        <taxon>Rotifera</taxon>
        <taxon>Eurotatoria</taxon>
        <taxon>Bdelloidea</taxon>
        <taxon>Philodinida</taxon>
        <taxon>Philodinidae</taxon>
        <taxon>Rotaria</taxon>
    </lineage>
</organism>
<evidence type="ECO:0000256" key="3">
    <source>
        <dbReference type="ARBA" id="ARBA00022989"/>
    </source>
</evidence>
<evidence type="ECO:0000313" key="7">
    <source>
        <dbReference type="EMBL" id="CAF1117944.1"/>
    </source>
</evidence>
<dbReference type="PROSITE" id="PS50262">
    <property type="entry name" value="G_PROTEIN_RECEP_F1_2"/>
    <property type="match status" value="1"/>
</dbReference>
<keyword evidence="3 5" id="KW-1133">Transmembrane helix</keyword>
<name>A0A814QAM9_9BILA</name>
<feature type="domain" description="G-protein coupled receptors family 1 profile" evidence="6">
    <location>
        <begin position="1"/>
        <end position="201"/>
    </location>
</feature>
<comment type="subcellular location">
    <subcellularLocation>
        <location evidence="1">Membrane</location>
    </subcellularLocation>
</comment>
<keyword evidence="10" id="KW-1185">Reference proteome</keyword>
<keyword evidence="2 5" id="KW-0812">Transmembrane</keyword>
<proteinExistence type="predicted"/>
<keyword evidence="4 5" id="KW-0472">Membrane</keyword>
<evidence type="ECO:0000256" key="5">
    <source>
        <dbReference type="SAM" id="Phobius"/>
    </source>
</evidence>
<evidence type="ECO:0000256" key="4">
    <source>
        <dbReference type="ARBA" id="ARBA00023136"/>
    </source>
</evidence>
<dbReference type="AlphaFoldDB" id="A0A814QAM9"/>
<dbReference type="Proteomes" id="UP000663870">
    <property type="component" value="Unassembled WGS sequence"/>
</dbReference>
<dbReference type="Proteomes" id="UP000663854">
    <property type="component" value="Unassembled WGS sequence"/>
</dbReference>
<dbReference type="GO" id="GO:0016020">
    <property type="term" value="C:membrane"/>
    <property type="evidence" value="ECO:0007669"/>
    <property type="project" value="UniProtKB-SubCell"/>
</dbReference>
<dbReference type="SUPFAM" id="SSF81321">
    <property type="entry name" value="Family A G protein-coupled receptor-like"/>
    <property type="match status" value="1"/>
</dbReference>
<evidence type="ECO:0000313" key="10">
    <source>
        <dbReference type="Proteomes" id="UP000663870"/>
    </source>
</evidence>
<comment type="caution">
    <text evidence="7">The sequence shown here is derived from an EMBL/GenBank/DDBJ whole genome shotgun (WGS) entry which is preliminary data.</text>
</comment>
<feature type="transmembrane region" description="Helical" evidence="5">
    <location>
        <begin position="46"/>
        <end position="64"/>
    </location>
</feature>
<evidence type="ECO:0000256" key="1">
    <source>
        <dbReference type="ARBA" id="ARBA00004370"/>
    </source>
</evidence>
<feature type="transmembrane region" description="Helical" evidence="5">
    <location>
        <begin position="147"/>
        <end position="168"/>
    </location>
</feature>
<dbReference type="EMBL" id="CAJNOH010000755">
    <property type="protein sequence ID" value="CAF1117944.1"/>
    <property type="molecule type" value="Genomic_DNA"/>
</dbReference>
<feature type="transmembrane region" description="Helical" evidence="5">
    <location>
        <begin position="188"/>
        <end position="210"/>
    </location>
</feature>
<reference evidence="7" key="1">
    <citation type="submission" date="2021-02" db="EMBL/GenBank/DDBJ databases">
        <authorList>
            <person name="Nowell W R."/>
        </authorList>
    </citation>
    <scope>NUCLEOTIDE SEQUENCE</scope>
</reference>
<evidence type="ECO:0000313" key="8">
    <source>
        <dbReference type="EMBL" id="CAF1340057.1"/>
    </source>
</evidence>
<dbReference type="EMBL" id="CAJNOL010001341">
    <property type="protein sequence ID" value="CAF1340057.1"/>
    <property type="molecule type" value="Genomic_DNA"/>
</dbReference>